<feature type="chain" id="PRO_5026719480" evidence="1">
    <location>
        <begin position="21"/>
        <end position="191"/>
    </location>
</feature>
<evidence type="ECO:0000259" key="2">
    <source>
        <dbReference type="Pfam" id="PF16694"/>
    </source>
</evidence>
<dbReference type="CDD" id="cd20716">
    <property type="entry name" value="cyt_P460_fam"/>
    <property type="match status" value="1"/>
</dbReference>
<keyword evidence="1" id="KW-0732">Signal</keyword>
<organism evidence="3 4">
    <name type="scientific">Halovulum marinum</name>
    <dbReference type="NCBI Taxonomy" id="2662447"/>
    <lineage>
        <taxon>Bacteria</taxon>
        <taxon>Pseudomonadati</taxon>
        <taxon>Pseudomonadota</taxon>
        <taxon>Alphaproteobacteria</taxon>
        <taxon>Rhodobacterales</taxon>
        <taxon>Paracoccaceae</taxon>
        <taxon>Halovulum</taxon>
    </lineage>
</organism>
<dbReference type="InterPro" id="IPR032033">
    <property type="entry name" value="Cytochrome_P460"/>
</dbReference>
<dbReference type="Proteomes" id="UP000474957">
    <property type="component" value="Unassembled WGS sequence"/>
</dbReference>
<dbReference type="InterPro" id="IPR038142">
    <property type="entry name" value="Cytochrome_P460_sp"/>
</dbReference>
<name>A0A6L5Z6Z7_9RHOB</name>
<gene>
    <name evidence="3" type="ORF">GE300_22110</name>
</gene>
<sequence>MKHALVITAALVLGAGAAAAQDCTAEGDAFDLDADAVAALYDCIESAMVEGYTAGGNEIAAAYRDWTVTSTRPAVAGPHGERFLQTFANDAGAEQYLKFETGDFEMPVGSMLAKESFKLTDGTAAVGPLFIMTKVAEGEADEFDNWVYTAVQPNGEPMKISQSFCSDCHSGFEDQDSLGYPLEEVRVGAGG</sequence>
<dbReference type="Pfam" id="PF16694">
    <property type="entry name" value="Cytochrome_P460"/>
    <property type="match status" value="1"/>
</dbReference>
<evidence type="ECO:0000313" key="3">
    <source>
        <dbReference type="EMBL" id="MSU92227.1"/>
    </source>
</evidence>
<keyword evidence="4" id="KW-1185">Reference proteome</keyword>
<reference evidence="3 4" key="1">
    <citation type="submission" date="2019-10" db="EMBL/GenBank/DDBJ databases">
        <title>Cognatihalovulum marinum gen. nov. sp. nov., a new member of the family Rhodobacteraceae isolated from deep seawater of the Northwest Indian Ocean.</title>
        <authorList>
            <person name="Ruan C."/>
            <person name="Wang J."/>
            <person name="Zheng X."/>
            <person name="Song L."/>
            <person name="Zhu Y."/>
            <person name="Huang Y."/>
            <person name="Lu Z."/>
            <person name="Du W."/>
            <person name="Huang L."/>
            <person name="Dai X."/>
        </authorList>
    </citation>
    <scope>NUCLEOTIDE SEQUENCE [LARGE SCALE GENOMIC DNA]</scope>
    <source>
        <strain evidence="3 4">2CG4</strain>
    </source>
</reference>
<dbReference type="AlphaFoldDB" id="A0A6L5Z6Z7"/>
<evidence type="ECO:0000256" key="1">
    <source>
        <dbReference type="SAM" id="SignalP"/>
    </source>
</evidence>
<dbReference type="RefSeq" id="WP_154449724.1">
    <property type="nucleotide sequence ID" value="NZ_WIND01000073.1"/>
</dbReference>
<feature type="signal peptide" evidence="1">
    <location>
        <begin position="1"/>
        <end position="20"/>
    </location>
</feature>
<protein>
    <submittedName>
        <fullName evidence="3">Recombinase</fullName>
    </submittedName>
</protein>
<proteinExistence type="predicted"/>
<dbReference type="EMBL" id="WIND01000073">
    <property type="protein sequence ID" value="MSU92227.1"/>
    <property type="molecule type" value="Genomic_DNA"/>
</dbReference>
<comment type="caution">
    <text evidence="3">The sequence shown here is derived from an EMBL/GenBank/DDBJ whole genome shotgun (WGS) entry which is preliminary data.</text>
</comment>
<feature type="domain" description="Cytochrome P460" evidence="2">
    <location>
        <begin position="62"/>
        <end position="177"/>
    </location>
</feature>
<accession>A0A6L5Z6Z7</accession>
<evidence type="ECO:0000313" key="4">
    <source>
        <dbReference type="Proteomes" id="UP000474957"/>
    </source>
</evidence>
<dbReference type="Gene3D" id="3.50.70.20">
    <property type="entry name" value="Cytochrome P460"/>
    <property type="match status" value="1"/>
</dbReference>